<dbReference type="InterPro" id="IPR038886">
    <property type="entry name" value="E3_SLX5/Rfp1"/>
</dbReference>
<dbReference type="FunCoup" id="I2H5G5">
    <property type="interactions" value="92"/>
</dbReference>
<dbReference type="PANTHER" id="PTHR28042">
    <property type="entry name" value="E3 UBIQUITIN-PROTEIN LIGASE COMPLEX SLX5-SLX8 SUBUNIT SLX5"/>
    <property type="match status" value="1"/>
</dbReference>
<evidence type="ECO:0000313" key="2">
    <source>
        <dbReference type="EMBL" id="CCH61617.1"/>
    </source>
</evidence>
<accession>I2H5G5</accession>
<dbReference type="GO" id="GO:0006974">
    <property type="term" value="P:DNA damage response"/>
    <property type="evidence" value="ECO:0007669"/>
    <property type="project" value="EnsemblFungi"/>
</dbReference>
<reference evidence="2 3" key="1">
    <citation type="journal article" date="2011" name="Proc. Natl. Acad. Sci. U.S.A.">
        <title>Evolutionary erosion of yeast sex chromosomes by mating-type switching accidents.</title>
        <authorList>
            <person name="Gordon J.L."/>
            <person name="Armisen D."/>
            <person name="Proux-Wera E."/>
            <person name="Oheigeartaigh S.S."/>
            <person name="Byrne K.P."/>
            <person name="Wolfe K.H."/>
        </authorList>
    </citation>
    <scope>NUCLEOTIDE SEQUENCE [LARGE SCALE GENOMIC DNA]</scope>
    <source>
        <strain evidence="3">ATCC 34711 / CBS 6284 / DSM 70876 / NBRC 10599 / NRRL Y-10934 / UCD 77-7</strain>
    </source>
</reference>
<dbReference type="GO" id="GO:0004842">
    <property type="term" value="F:ubiquitin-protein transferase activity"/>
    <property type="evidence" value="ECO:0007669"/>
    <property type="project" value="EnsemblFungi"/>
</dbReference>
<dbReference type="GO" id="GO:0006915">
    <property type="term" value="P:apoptotic process"/>
    <property type="evidence" value="ECO:0007669"/>
    <property type="project" value="EnsemblFungi"/>
</dbReference>
<feature type="region of interest" description="Disordered" evidence="1">
    <location>
        <begin position="224"/>
        <end position="243"/>
    </location>
</feature>
<dbReference type="GO" id="GO:0000723">
    <property type="term" value="P:telomere maintenance"/>
    <property type="evidence" value="ECO:0007669"/>
    <property type="project" value="EnsemblFungi"/>
</dbReference>
<name>I2H5G5_HENB6</name>
<evidence type="ECO:0008006" key="4">
    <source>
        <dbReference type="Google" id="ProtNLM"/>
    </source>
</evidence>
<evidence type="ECO:0000313" key="3">
    <source>
        <dbReference type="Proteomes" id="UP000002866"/>
    </source>
</evidence>
<keyword evidence="3" id="KW-1185">Reference proteome</keyword>
<feature type="region of interest" description="Disordered" evidence="1">
    <location>
        <begin position="263"/>
        <end position="282"/>
    </location>
</feature>
<evidence type="ECO:0000256" key="1">
    <source>
        <dbReference type="SAM" id="MobiDB-lite"/>
    </source>
</evidence>
<protein>
    <recommendedName>
        <fullName evidence="4">RING-type domain-containing protein</fullName>
    </recommendedName>
</protein>
<gene>
    <name evidence="2" type="primary">TBLA0F00720</name>
    <name evidence="2" type="ORF">TBLA_0F00720</name>
</gene>
<dbReference type="GO" id="GO:0032183">
    <property type="term" value="F:SUMO binding"/>
    <property type="evidence" value="ECO:0007669"/>
    <property type="project" value="EnsemblFungi"/>
</dbReference>
<dbReference type="GeneID" id="14496726"/>
<organism evidence="2 3">
    <name type="scientific">Henningerozyma blattae (strain ATCC 34711 / CBS 6284 / DSM 70876 / NBRC 10599 / NRRL Y-10934 / UCD 77-7)</name>
    <name type="common">Yeast</name>
    <name type="synonym">Tetrapisispora blattae</name>
    <dbReference type="NCBI Taxonomy" id="1071380"/>
    <lineage>
        <taxon>Eukaryota</taxon>
        <taxon>Fungi</taxon>
        <taxon>Dikarya</taxon>
        <taxon>Ascomycota</taxon>
        <taxon>Saccharomycotina</taxon>
        <taxon>Saccharomycetes</taxon>
        <taxon>Saccharomycetales</taxon>
        <taxon>Saccharomycetaceae</taxon>
        <taxon>Henningerozyma</taxon>
    </lineage>
</organism>
<dbReference type="OrthoDB" id="4090114at2759"/>
<dbReference type="OMA" id="RCFARID"/>
<dbReference type="InParanoid" id="I2H5G5"/>
<dbReference type="GO" id="GO:0006511">
    <property type="term" value="P:ubiquitin-dependent protein catabolic process"/>
    <property type="evidence" value="ECO:0007669"/>
    <property type="project" value="EnsemblFungi"/>
</dbReference>
<dbReference type="KEGG" id="tbl:TBLA_0F00720"/>
<dbReference type="HOGENOM" id="CLU_445559_0_0_1"/>
<dbReference type="PANTHER" id="PTHR28042:SF1">
    <property type="entry name" value="E3 UBIQUITIN-PROTEIN LIGASE COMPLEX SLX5-SLX8 SUBUNIT SLX5"/>
    <property type="match status" value="1"/>
</dbReference>
<dbReference type="STRING" id="1071380.I2H5G5"/>
<dbReference type="Proteomes" id="UP000002866">
    <property type="component" value="Chromosome 6"/>
</dbReference>
<dbReference type="GO" id="GO:0033768">
    <property type="term" value="C:SUMO-targeted ubiquitin ligase complex"/>
    <property type="evidence" value="ECO:0007669"/>
    <property type="project" value="EnsemblFungi"/>
</dbReference>
<dbReference type="AlphaFoldDB" id="I2H5G5"/>
<dbReference type="eggNOG" id="ENOG502QTIW">
    <property type="taxonomic scope" value="Eukaryota"/>
</dbReference>
<dbReference type="EMBL" id="HE806321">
    <property type="protein sequence ID" value="CCH61617.1"/>
    <property type="molecule type" value="Genomic_DNA"/>
</dbReference>
<dbReference type="RefSeq" id="XP_004181136.1">
    <property type="nucleotide sequence ID" value="XM_004181088.1"/>
</dbReference>
<dbReference type="GO" id="GO:0000775">
    <property type="term" value="C:chromosome, centromeric region"/>
    <property type="evidence" value="ECO:0007669"/>
    <property type="project" value="EnsemblFungi"/>
</dbReference>
<sequence>MQPSDNQRESIPSAIQQSAITTNNNSINNANSRNGHDGHNDVIVIESDAEEDAIDKNRNVPWSQPRDEFHRFARIYDNINERNNHSSLSATLDRGNTPTTSIPRGTLPTQTFEVGHHNNAPDNNADDDDDDDIIITNEIIAPVDPSGPLNPSTEYVDLDNEAEYSSNNNYGHSRTLIVDGDNDNADVIDDGNGADDLVIVQERTSAPTVTLTLPGNRSIQINAAPTDRPVRSSFGWQGGVPDSRRGMLARRYNSVRQLFFNSDEDASRNGSDSDSYDDDYTPARLQRIQNRERNAVRQRMMQQRRQQQILRQEQSRNESPIMAELRRRINAYPPDVRSIFDHATTLNEFLALMQSTAPITLEDNRTDLIDIFTLYRGNLTQNWMINRMNSSRDNSARTASSTPMRNMPAHTRFVQGFLHSIMGLGGDFPYGGTESDEEATTQNIIRMIEEREANERDSKVKQLMKKTKKQQEDFENKAKYLPKGFSASFSLVPKKIISIDGDDSKREIVTDEFLAEEYEELPVCCLCGVELGVGIPDSFRGITPEESKVSFDSLVKKYNIPCPYNALSAPGDIDRDLSRRTYVASCGHSFCGRCVRRINHAKESGKISKQKLKELVGPENPDIYGPKTCPATDCTGKLRRKGQMREVYF</sequence>
<proteinExistence type="predicted"/>